<keyword evidence="1 3" id="KW-0547">Nucleotide-binding</keyword>
<sequence length="107" mass="11701">MCLCLGPTGSGKTSLLRKLQCVNVVDETTTAVPTVGTNIFHLRRGNIHIEIRELGGVMAPIWPKYFGGTNKIMYVVDASNLCQIAAAGVLLYTVLVDPQIKNVKRWT</sequence>
<dbReference type="GO" id="GO:0005525">
    <property type="term" value="F:GTP binding"/>
    <property type="evidence" value="ECO:0007669"/>
    <property type="project" value="UniProtKB-KW"/>
</dbReference>
<evidence type="ECO:0000313" key="5">
    <source>
        <dbReference type="EMBL" id="KRT83585.1"/>
    </source>
</evidence>
<evidence type="ECO:0000256" key="1">
    <source>
        <dbReference type="ARBA" id="ARBA00022741"/>
    </source>
</evidence>
<dbReference type="OrthoDB" id="365445at2759"/>
<reference evidence="5 6" key="1">
    <citation type="submission" date="2015-09" db="EMBL/GenBank/DDBJ databases">
        <title>Draft genome of the scarab beetle Oryctes borbonicus.</title>
        <authorList>
            <person name="Meyer J.M."/>
            <person name="Markov G.V."/>
            <person name="Baskaran P."/>
            <person name="Herrmann M."/>
            <person name="Sommer R.J."/>
            <person name="Roedelsperger C."/>
        </authorList>
    </citation>
    <scope>NUCLEOTIDE SEQUENCE [LARGE SCALE GENOMIC DNA]</scope>
    <source>
        <strain evidence="5">OB123</strain>
        <tissue evidence="5">Whole animal</tissue>
    </source>
</reference>
<dbReference type="GO" id="GO:0046872">
    <property type="term" value="F:metal ion binding"/>
    <property type="evidence" value="ECO:0007669"/>
    <property type="project" value="UniProtKB-KW"/>
</dbReference>
<name>A0A0T6B8D3_9SCAR</name>
<gene>
    <name evidence="5" type="ORF">AMK59_3954</name>
</gene>
<dbReference type="GO" id="GO:0003924">
    <property type="term" value="F:GTPase activity"/>
    <property type="evidence" value="ECO:0007669"/>
    <property type="project" value="InterPro"/>
</dbReference>
<evidence type="ECO:0000313" key="6">
    <source>
        <dbReference type="Proteomes" id="UP000051574"/>
    </source>
</evidence>
<accession>A0A0T6B8D3</accession>
<dbReference type="Pfam" id="PF00025">
    <property type="entry name" value="Arf"/>
    <property type="match status" value="1"/>
</dbReference>
<feature type="binding site" evidence="3">
    <location>
        <begin position="6"/>
        <end position="13"/>
    </location>
    <ligand>
        <name>GTP</name>
        <dbReference type="ChEBI" id="CHEBI:37565"/>
    </ligand>
</feature>
<comment type="caution">
    <text evidence="5">The sequence shown here is derived from an EMBL/GenBank/DDBJ whole genome shotgun (WGS) entry which is preliminary data.</text>
</comment>
<keyword evidence="4" id="KW-0460">Magnesium</keyword>
<dbReference type="PANTHER" id="PTHR46688">
    <property type="entry name" value="ADP-RIBOSYLATION FACTOR-LIKE PROTEIN 16"/>
    <property type="match status" value="1"/>
</dbReference>
<keyword evidence="2 3" id="KW-0342">GTP-binding</keyword>
<dbReference type="Gene3D" id="3.40.50.300">
    <property type="entry name" value="P-loop containing nucleotide triphosphate hydrolases"/>
    <property type="match status" value="1"/>
</dbReference>
<evidence type="ECO:0000256" key="2">
    <source>
        <dbReference type="ARBA" id="ARBA00023134"/>
    </source>
</evidence>
<dbReference type="AlphaFoldDB" id="A0A0T6B8D3"/>
<protein>
    <submittedName>
        <fullName evidence="5">ADP ribosylation factor</fullName>
    </submittedName>
</protein>
<evidence type="ECO:0000256" key="4">
    <source>
        <dbReference type="PIRSR" id="PIRSR606689-2"/>
    </source>
</evidence>
<dbReference type="InterPro" id="IPR006689">
    <property type="entry name" value="Small_GTPase_ARF/SAR"/>
</dbReference>
<feature type="binding site" evidence="4">
    <location>
        <position position="13"/>
    </location>
    <ligand>
        <name>Mg(2+)</name>
        <dbReference type="ChEBI" id="CHEBI:18420"/>
    </ligand>
</feature>
<evidence type="ECO:0000256" key="3">
    <source>
        <dbReference type="PIRSR" id="PIRSR606689-1"/>
    </source>
</evidence>
<dbReference type="EMBL" id="LJIG01009185">
    <property type="protein sequence ID" value="KRT83585.1"/>
    <property type="molecule type" value="Genomic_DNA"/>
</dbReference>
<keyword evidence="6" id="KW-1185">Reference proteome</keyword>
<feature type="binding site" evidence="3">
    <location>
        <position position="56"/>
    </location>
    <ligand>
        <name>GTP</name>
        <dbReference type="ChEBI" id="CHEBI:37565"/>
    </ligand>
</feature>
<keyword evidence="4" id="KW-0479">Metal-binding</keyword>
<dbReference type="InterPro" id="IPR027417">
    <property type="entry name" value="P-loop_NTPase"/>
</dbReference>
<feature type="binding site" evidence="4">
    <location>
        <position position="34"/>
    </location>
    <ligand>
        <name>Mg(2+)</name>
        <dbReference type="ChEBI" id="CHEBI:18420"/>
    </ligand>
</feature>
<dbReference type="PANTHER" id="PTHR46688:SF1">
    <property type="entry name" value="ADP-RIBOSYLATION FACTOR-LIKE PROTEIN 16"/>
    <property type="match status" value="1"/>
</dbReference>
<dbReference type="SUPFAM" id="SSF52540">
    <property type="entry name" value="P-loop containing nucleoside triphosphate hydrolases"/>
    <property type="match status" value="1"/>
</dbReference>
<organism evidence="5 6">
    <name type="scientific">Oryctes borbonicus</name>
    <dbReference type="NCBI Taxonomy" id="1629725"/>
    <lineage>
        <taxon>Eukaryota</taxon>
        <taxon>Metazoa</taxon>
        <taxon>Ecdysozoa</taxon>
        <taxon>Arthropoda</taxon>
        <taxon>Hexapoda</taxon>
        <taxon>Insecta</taxon>
        <taxon>Pterygota</taxon>
        <taxon>Neoptera</taxon>
        <taxon>Endopterygota</taxon>
        <taxon>Coleoptera</taxon>
        <taxon>Polyphaga</taxon>
        <taxon>Scarabaeiformia</taxon>
        <taxon>Scarabaeidae</taxon>
        <taxon>Dynastinae</taxon>
        <taxon>Oryctes</taxon>
    </lineage>
</organism>
<proteinExistence type="predicted"/>
<dbReference type="Proteomes" id="UP000051574">
    <property type="component" value="Unassembled WGS sequence"/>
</dbReference>